<dbReference type="GO" id="GO:0006429">
    <property type="term" value="P:leucyl-tRNA aminoacylation"/>
    <property type="evidence" value="ECO:0007669"/>
    <property type="project" value="InterPro"/>
</dbReference>
<keyword evidence="3" id="KW-0436">Ligase</keyword>
<gene>
    <name evidence="9" type="ORF">FNK824_LOCUS15830</name>
    <name evidence="8" type="ORF">OTI717_LOCUS18507</name>
</gene>
<evidence type="ECO:0000313" key="10">
    <source>
        <dbReference type="Proteomes" id="UP000663874"/>
    </source>
</evidence>
<dbReference type="GO" id="GO:0004823">
    <property type="term" value="F:leucine-tRNA ligase activity"/>
    <property type="evidence" value="ECO:0007669"/>
    <property type="project" value="UniProtKB-EC"/>
</dbReference>
<dbReference type="PANTHER" id="PTHR43740">
    <property type="entry name" value="LEUCYL-TRNA SYNTHETASE"/>
    <property type="match status" value="1"/>
</dbReference>
<dbReference type="Proteomes" id="UP000663823">
    <property type="component" value="Unassembled WGS sequence"/>
</dbReference>
<comment type="similarity">
    <text evidence="1">Belongs to the class-I aminoacyl-tRNA synthetase family.</text>
</comment>
<dbReference type="PANTHER" id="PTHR43740:SF2">
    <property type="entry name" value="LEUCINE--TRNA LIGASE, MITOCHONDRIAL"/>
    <property type="match status" value="1"/>
</dbReference>
<dbReference type="EC" id="6.1.1.4" evidence="2"/>
<dbReference type="SUPFAM" id="SSF52374">
    <property type="entry name" value="Nucleotidylyl transferase"/>
    <property type="match status" value="1"/>
</dbReference>
<accession>A0A819C8X8</accession>
<organism evidence="9 10">
    <name type="scientific">Rotaria sordida</name>
    <dbReference type="NCBI Taxonomy" id="392033"/>
    <lineage>
        <taxon>Eukaryota</taxon>
        <taxon>Metazoa</taxon>
        <taxon>Spiralia</taxon>
        <taxon>Gnathifera</taxon>
        <taxon>Rotifera</taxon>
        <taxon>Eurotatoria</taxon>
        <taxon>Bdelloidea</taxon>
        <taxon>Philodinida</taxon>
        <taxon>Philodinidae</taxon>
        <taxon>Rotaria</taxon>
    </lineage>
</organism>
<dbReference type="InterPro" id="IPR002302">
    <property type="entry name" value="Leu-tRNA-ligase"/>
</dbReference>
<dbReference type="AlphaFoldDB" id="A0A819C8X8"/>
<dbReference type="GO" id="GO:0032543">
    <property type="term" value="P:mitochondrial translation"/>
    <property type="evidence" value="ECO:0007669"/>
    <property type="project" value="TreeGrafter"/>
</dbReference>
<dbReference type="InterPro" id="IPR016181">
    <property type="entry name" value="Acyl_CoA_acyltransferase"/>
</dbReference>
<proteinExistence type="inferred from homology"/>
<keyword evidence="7" id="KW-0030">Aminoacyl-tRNA synthetase</keyword>
<evidence type="ECO:0000313" key="9">
    <source>
        <dbReference type="EMBL" id="CAF3815456.1"/>
    </source>
</evidence>
<name>A0A819C8X8_9BILA</name>
<evidence type="ECO:0000256" key="7">
    <source>
        <dbReference type="ARBA" id="ARBA00023146"/>
    </source>
</evidence>
<protein>
    <recommendedName>
        <fullName evidence="2">leucine--tRNA ligase</fullName>
        <ecNumber evidence="2">6.1.1.4</ecNumber>
    </recommendedName>
</protein>
<keyword evidence="4" id="KW-0547">Nucleotide-binding</keyword>
<dbReference type="GO" id="GO:0005739">
    <property type="term" value="C:mitochondrion"/>
    <property type="evidence" value="ECO:0007669"/>
    <property type="project" value="TreeGrafter"/>
</dbReference>
<evidence type="ECO:0000256" key="3">
    <source>
        <dbReference type="ARBA" id="ARBA00022598"/>
    </source>
</evidence>
<evidence type="ECO:0000256" key="5">
    <source>
        <dbReference type="ARBA" id="ARBA00022840"/>
    </source>
</evidence>
<dbReference type="EMBL" id="CAJOBE010002339">
    <property type="protein sequence ID" value="CAF3815456.1"/>
    <property type="molecule type" value="Genomic_DNA"/>
</dbReference>
<keyword evidence="5" id="KW-0067">ATP-binding</keyword>
<evidence type="ECO:0000256" key="6">
    <source>
        <dbReference type="ARBA" id="ARBA00022917"/>
    </source>
</evidence>
<keyword evidence="6" id="KW-0648">Protein biosynthesis</keyword>
<evidence type="ECO:0000256" key="4">
    <source>
        <dbReference type="ARBA" id="ARBA00022741"/>
    </source>
</evidence>
<dbReference type="Gene3D" id="3.40.630.30">
    <property type="match status" value="1"/>
</dbReference>
<dbReference type="GO" id="GO:0005524">
    <property type="term" value="F:ATP binding"/>
    <property type="evidence" value="ECO:0007669"/>
    <property type="project" value="UniProtKB-KW"/>
</dbReference>
<evidence type="ECO:0000256" key="2">
    <source>
        <dbReference type="ARBA" id="ARBA00013164"/>
    </source>
</evidence>
<dbReference type="EMBL" id="CAJOAX010002568">
    <property type="protein sequence ID" value="CAF3805210.1"/>
    <property type="molecule type" value="Genomic_DNA"/>
</dbReference>
<dbReference type="InterPro" id="IPR014729">
    <property type="entry name" value="Rossmann-like_a/b/a_fold"/>
</dbReference>
<dbReference type="Gene3D" id="3.40.50.620">
    <property type="entry name" value="HUPs"/>
    <property type="match status" value="2"/>
</dbReference>
<evidence type="ECO:0000256" key="1">
    <source>
        <dbReference type="ARBA" id="ARBA00005594"/>
    </source>
</evidence>
<reference evidence="9" key="1">
    <citation type="submission" date="2021-02" db="EMBL/GenBank/DDBJ databases">
        <authorList>
            <person name="Nowell W R."/>
        </authorList>
    </citation>
    <scope>NUCLEOTIDE SEQUENCE</scope>
</reference>
<dbReference type="Proteomes" id="UP000663874">
    <property type="component" value="Unassembled WGS sequence"/>
</dbReference>
<evidence type="ECO:0000313" key="8">
    <source>
        <dbReference type="EMBL" id="CAF3805210.1"/>
    </source>
</evidence>
<dbReference type="SUPFAM" id="SSF55729">
    <property type="entry name" value="Acyl-CoA N-acyltransferases (Nat)"/>
    <property type="match status" value="1"/>
</dbReference>
<sequence>MSFSFLEKSYDSKTNGDHNDKYLFDIDLLQPILKEYSIKDPKLYDNIYDEKYLIRPLKISDYDHGYIELLSQLTEFGTITYDGYKQRFNQLKQCLNTYYILVIEDINCIRGRIEDVVIDNRYRGQQLRKLLINLLTKFAQDKCDCYKISLECKDHLPKCSAIERTKEIERHWIPKLFDEQEKYESNQQKMYVLPMFPYPSGRLYMAHVRVYTLSDTLARYYRMRGYKELSTCDSNYYKWTQYIFLKLYREGLAAVNWNPIDQTVLADEQIDEAGRSWRSGAIVENKILKTIFYSYSCIYIGK</sequence>
<comment type="caution">
    <text evidence="9">The sequence shown here is derived from an EMBL/GenBank/DDBJ whole genome shotgun (WGS) entry which is preliminary data.</text>
</comment>